<dbReference type="SUPFAM" id="SSF50249">
    <property type="entry name" value="Nucleic acid-binding proteins"/>
    <property type="match status" value="2"/>
</dbReference>
<keyword evidence="1" id="KW-0238">DNA-binding</keyword>
<evidence type="ECO:0008006" key="6">
    <source>
        <dbReference type="Google" id="ProtNLM"/>
    </source>
</evidence>
<gene>
    <name evidence="4" type="ORF">PVAP13_9KG409475</name>
</gene>
<evidence type="ECO:0000259" key="2">
    <source>
        <dbReference type="Pfam" id="PF02721"/>
    </source>
</evidence>
<sequence>MVLIDEEGNSIHAQVYPPVDELFRTRVKEGGVYTFSYFRVRASNIYFKPVENDQMLVFTKWTKVEEVLVVPPAFPMYAYSLASPEQLQARIDSRTQFTDVIGVITAISSIGTTQTKLRQGNSTKRTVTIQTPSNILLDVVLWSERATAFPADEVHKDGQTSPQVVLFVGTLVKSFGGMSLSGSSPCKWYINPDIPDTRKLLASAKPGYKPIVWSEGSSAAVQKEPAQEKKSLRFWISIHLSIIKLSL</sequence>
<protein>
    <recommendedName>
        <fullName evidence="6">Replication protein A OB domain-containing protein</fullName>
    </recommendedName>
</protein>
<dbReference type="Proteomes" id="UP000823388">
    <property type="component" value="Chromosome 9K"/>
</dbReference>
<reference evidence="4 5" key="1">
    <citation type="submission" date="2020-05" db="EMBL/GenBank/DDBJ databases">
        <title>WGS assembly of Panicum virgatum.</title>
        <authorList>
            <person name="Lovell J.T."/>
            <person name="Jenkins J."/>
            <person name="Shu S."/>
            <person name="Juenger T.E."/>
            <person name="Schmutz J."/>
        </authorList>
    </citation>
    <scope>NUCLEOTIDE SEQUENCE [LARGE SCALE GENOMIC DNA]</scope>
    <source>
        <strain evidence="5">cv. AP13</strain>
    </source>
</reference>
<dbReference type="InterPro" id="IPR031657">
    <property type="entry name" value="REPA_OB_2"/>
</dbReference>
<comment type="caution">
    <text evidence="4">The sequence shown here is derived from an EMBL/GenBank/DDBJ whole genome shotgun (WGS) entry which is preliminary data.</text>
</comment>
<evidence type="ECO:0000259" key="3">
    <source>
        <dbReference type="Pfam" id="PF16900"/>
    </source>
</evidence>
<evidence type="ECO:0000313" key="5">
    <source>
        <dbReference type="Proteomes" id="UP000823388"/>
    </source>
</evidence>
<evidence type="ECO:0000256" key="1">
    <source>
        <dbReference type="ARBA" id="ARBA00023125"/>
    </source>
</evidence>
<dbReference type="Pfam" id="PF16900">
    <property type="entry name" value="REPA_OB_2"/>
    <property type="match status" value="1"/>
</dbReference>
<dbReference type="CDD" id="cd04481">
    <property type="entry name" value="RPA1_DBD_B_like"/>
    <property type="match status" value="1"/>
</dbReference>
<keyword evidence="5" id="KW-1185">Reference proteome</keyword>
<dbReference type="PANTHER" id="PTHR47165:SF3">
    <property type="entry name" value="RETROTRANSPOSON-LIKE PROTEIN"/>
    <property type="match status" value="1"/>
</dbReference>
<dbReference type="GO" id="GO:0003677">
    <property type="term" value="F:DNA binding"/>
    <property type="evidence" value="ECO:0007669"/>
    <property type="project" value="UniProtKB-KW"/>
</dbReference>
<dbReference type="EMBL" id="CM029053">
    <property type="protein sequence ID" value="KAG2551646.1"/>
    <property type="molecule type" value="Genomic_DNA"/>
</dbReference>
<evidence type="ECO:0000313" key="4">
    <source>
        <dbReference type="EMBL" id="KAG2551646.1"/>
    </source>
</evidence>
<dbReference type="Gene3D" id="2.40.50.140">
    <property type="entry name" value="Nucleic acid-binding proteins"/>
    <property type="match status" value="2"/>
</dbReference>
<dbReference type="PANTHER" id="PTHR47165">
    <property type="entry name" value="OS03G0429900 PROTEIN"/>
    <property type="match status" value="1"/>
</dbReference>
<proteinExistence type="predicted"/>
<name>A0A8T0NWX2_PANVG</name>
<accession>A0A8T0NWX2</accession>
<feature type="domain" description="Replication protein A 70 kDa DNA-binding subunit B/D first OB fold" evidence="2">
    <location>
        <begin position="1"/>
        <end position="66"/>
    </location>
</feature>
<dbReference type="CDD" id="cd04480">
    <property type="entry name" value="RPA1_DBD_A_like"/>
    <property type="match status" value="1"/>
</dbReference>
<dbReference type="AlphaFoldDB" id="A0A8T0NWX2"/>
<dbReference type="Pfam" id="PF02721">
    <property type="entry name" value="DUF223"/>
    <property type="match status" value="1"/>
</dbReference>
<dbReference type="InterPro" id="IPR003871">
    <property type="entry name" value="RFA1B/D_OB_1st"/>
</dbReference>
<feature type="domain" description="Replication protein A OB" evidence="3">
    <location>
        <begin position="95"/>
        <end position="185"/>
    </location>
</feature>
<organism evidence="4 5">
    <name type="scientific">Panicum virgatum</name>
    <name type="common">Blackwell switchgrass</name>
    <dbReference type="NCBI Taxonomy" id="38727"/>
    <lineage>
        <taxon>Eukaryota</taxon>
        <taxon>Viridiplantae</taxon>
        <taxon>Streptophyta</taxon>
        <taxon>Embryophyta</taxon>
        <taxon>Tracheophyta</taxon>
        <taxon>Spermatophyta</taxon>
        <taxon>Magnoliopsida</taxon>
        <taxon>Liliopsida</taxon>
        <taxon>Poales</taxon>
        <taxon>Poaceae</taxon>
        <taxon>PACMAD clade</taxon>
        <taxon>Panicoideae</taxon>
        <taxon>Panicodae</taxon>
        <taxon>Paniceae</taxon>
        <taxon>Panicinae</taxon>
        <taxon>Panicum</taxon>
        <taxon>Panicum sect. Hiantes</taxon>
    </lineage>
</organism>
<dbReference type="InterPro" id="IPR012340">
    <property type="entry name" value="NA-bd_OB-fold"/>
</dbReference>